<organism evidence="2 3">
    <name type="scientific">Vanessa tameamea</name>
    <name type="common">Kamehameha butterfly</name>
    <dbReference type="NCBI Taxonomy" id="334116"/>
    <lineage>
        <taxon>Eukaryota</taxon>
        <taxon>Metazoa</taxon>
        <taxon>Ecdysozoa</taxon>
        <taxon>Arthropoda</taxon>
        <taxon>Hexapoda</taxon>
        <taxon>Insecta</taxon>
        <taxon>Pterygota</taxon>
        <taxon>Neoptera</taxon>
        <taxon>Endopterygota</taxon>
        <taxon>Lepidoptera</taxon>
        <taxon>Glossata</taxon>
        <taxon>Ditrysia</taxon>
        <taxon>Papilionoidea</taxon>
        <taxon>Nymphalidae</taxon>
        <taxon>Nymphalinae</taxon>
        <taxon>Vanessa</taxon>
    </lineage>
</organism>
<evidence type="ECO:0000313" key="2">
    <source>
        <dbReference type="Proteomes" id="UP001652626"/>
    </source>
</evidence>
<accession>A0ABM4ASZ7</accession>
<dbReference type="RefSeq" id="XP_064074427.1">
    <property type="nucleotide sequence ID" value="XM_064218357.1"/>
</dbReference>
<evidence type="ECO:0000313" key="3">
    <source>
        <dbReference type="RefSeq" id="XP_064074427.1"/>
    </source>
</evidence>
<sequence length="249" mass="27353">MQQFYHFAKIAGTGPIPGSGISVQDPKTRKSVYVVILFLTHATHGIPGTQFASHVSFNTPGRSFVHGVGDPIPVLERRAHQRHPQSPPVKRLRRPTHATAGYPRHKPSIPFQAEEVPHQTIATPWQYDSFMSVPIPVLPPSPYRVDSPDPESLWPLGLFLPPLAARGPGALRRSDSGGDAEAEAGADPYLVRGGAAARAAARARRRGALYFHDVPHIASLLANQELRIQNNLEPHRIASIRQSWPYSRP</sequence>
<keyword evidence="2" id="KW-1185">Reference proteome</keyword>
<dbReference type="GeneID" id="113397512"/>
<reference evidence="2" key="1">
    <citation type="submission" date="2025-05" db="UniProtKB">
        <authorList>
            <consortium name="RefSeq"/>
        </authorList>
    </citation>
    <scope>NUCLEOTIDE SEQUENCE [LARGE SCALE GENOMIC DNA]</scope>
</reference>
<gene>
    <name evidence="3" type="primary">LOC113397512</name>
</gene>
<proteinExistence type="predicted"/>
<reference evidence="3" key="2">
    <citation type="submission" date="2025-08" db="UniProtKB">
        <authorList>
            <consortium name="RefSeq"/>
        </authorList>
    </citation>
    <scope>IDENTIFICATION</scope>
    <source>
        <tissue evidence="3">Whole body</tissue>
    </source>
</reference>
<protein>
    <submittedName>
        <fullName evidence="3">Uncharacterized protein LOC113397512</fullName>
    </submittedName>
</protein>
<dbReference type="Proteomes" id="UP001652626">
    <property type="component" value="Chromosome 3"/>
</dbReference>
<evidence type="ECO:0000256" key="1">
    <source>
        <dbReference type="SAM" id="MobiDB-lite"/>
    </source>
</evidence>
<name>A0ABM4ASZ7_VANTA</name>
<feature type="region of interest" description="Disordered" evidence="1">
    <location>
        <begin position="79"/>
        <end position="108"/>
    </location>
</feature>